<keyword evidence="4" id="KW-0560">Oxidoreductase</keyword>
<evidence type="ECO:0000256" key="1">
    <source>
        <dbReference type="ARBA" id="ARBA00012856"/>
    </source>
</evidence>
<dbReference type="Pfam" id="PF13561">
    <property type="entry name" value="adh_short_C2"/>
    <property type="match status" value="1"/>
</dbReference>
<dbReference type="NCBIfam" id="NF005066">
    <property type="entry name" value="PRK06483.1"/>
    <property type="match status" value="1"/>
</dbReference>
<keyword evidence="2" id="KW-0554">One-carbon metabolism</keyword>
<dbReference type="SUPFAM" id="SSF51735">
    <property type="entry name" value="NAD(P)-binding Rossmann-fold domains"/>
    <property type="match status" value="1"/>
</dbReference>
<dbReference type="RefSeq" id="WP_113874306.1">
    <property type="nucleotide sequence ID" value="NZ_QNRF01000004.1"/>
</dbReference>
<evidence type="ECO:0000256" key="10">
    <source>
        <dbReference type="ARBA" id="ARBA00048873"/>
    </source>
</evidence>
<evidence type="ECO:0000256" key="6">
    <source>
        <dbReference type="ARBA" id="ARBA00038212"/>
    </source>
</evidence>
<dbReference type="PANTHER" id="PTHR43639:SF6">
    <property type="entry name" value="DIHYDROMONAPTERIN REDUCTASE"/>
    <property type="match status" value="1"/>
</dbReference>
<protein>
    <recommendedName>
        <fullName evidence="8">Dihydromonapterin reductase</fullName>
        <ecNumber evidence="1">1.5.1.3</ecNumber>
        <ecNumber evidence="7">1.5.1.50</ecNumber>
    </recommendedName>
    <alternativeName>
        <fullName evidence="9">Dihydrofolate reductase</fullName>
    </alternativeName>
</protein>
<dbReference type="OrthoDB" id="9793499at2"/>
<comment type="caution">
    <text evidence="12">The sequence shown here is derived from an EMBL/GenBank/DDBJ whole genome shotgun (WGS) entry which is preliminary data.</text>
</comment>
<name>A0A366CZW2_9GAMM</name>
<evidence type="ECO:0000256" key="7">
    <source>
        <dbReference type="ARBA" id="ARBA00039145"/>
    </source>
</evidence>
<comment type="function">
    <text evidence="5">Catalyzes the reduction of dihydromonapterin to tetrahydromonapterin. Also has lower activity with dihydrofolate.</text>
</comment>
<keyword evidence="3" id="KW-0521">NADP</keyword>
<evidence type="ECO:0000256" key="2">
    <source>
        <dbReference type="ARBA" id="ARBA00022563"/>
    </source>
</evidence>
<accession>A0A366CZW2</accession>
<dbReference type="InterPro" id="IPR002347">
    <property type="entry name" value="SDR_fam"/>
</dbReference>
<evidence type="ECO:0000256" key="5">
    <source>
        <dbReference type="ARBA" id="ARBA00037508"/>
    </source>
</evidence>
<comment type="catalytic activity">
    <reaction evidence="10">
        <text>(6S)-5,6,7,8-tetrahydrofolate + NADP(+) = 7,8-dihydrofolate + NADPH + H(+)</text>
        <dbReference type="Rhea" id="RHEA:15009"/>
        <dbReference type="ChEBI" id="CHEBI:15378"/>
        <dbReference type="ChEBI" id="CHEBI:57451"/>
        <dbReference type="ChEBI" id="CHEBI:57453"/>
        <dbReference type="ChEBI" id="CHEBI:57783"/>
        <dbReference type="ChEBI" id="CHEBI:58349"/>
        <dbReference type="EC" id="1.5.1.3"/>
    </reaction>
</comment>
<comment type="catalytic activity">
    <reaction evidence="11">
        <text>7,8-dihydromonapterin + NADPH + H(+) = 5,6,7,8-tetrahydromonapterin + NADP(+)</text>
        <dbReference type="Rhea" id="RHEA:34847"/>
        <dbReference type="ChEBI" id="CHEBI:15378"/>
        <dbReference type="ChEBI" id="CHEBI:57783"/>
        <dbReference type="ChEBI" id="CHEBI:58349"/>
        <dbReference type="ChEBI" id="CHEBI:71175"/>
        <dbReference type="ChEBI" id="CHEBI:71177"/>
        <dbReference type="EC" id="1.5.1.50"/>
    </reaction>
</comment>
<keyword evidence="13" id="KW-1185">Reference proteome</keyword>
<dbReference type="Proteomes" id="UP000252086">
    <property type="component" value="Unassembled WGS sequence"/>
</dbReference>
<evidence type="ECO:0000256" key="9">
    <source>
        <dbReference type="ARBA" id="ARBA00042299"/>
    </source>
</evidence>
<dbReference type="PANTHER" id="PTHR43639">
    <property type="entry name" value="OXIDOREDUCTASE, SHORT-CHAIN DEHYDROGENASE/REDUCTASE FAMILY (AFU_ORTHOLOGUE AFUA_5G02870)"/>
    <property type="match status" value="1"/>
</dbReference>
<sequence length="240" mass="26524">MMRKSPIIITGGGQRLGLACAQALHEQGYQVIITYRRHREEINTIEASGIQCLQADFSTSDGVEAFIEKVTRDYDALGGIIHNASEWEAEKNCSDTTLLMEKMWQVHVFAPYRINLAFEGLLCAGFKDDGVADIIHMTDYVAEKGSDKHIAYAASKAGLANLTCSFAKRYSPQIKVNAIAPSLLMFNDSDDDDYRQKALNKSLLQKEPGEQEGVLAVKYVLESGYLTGRTLSLDGGRHLV</sequence>
<evidence type="ECO:0000313" key="13">
    <source>
        <dbReference type="Proteomes" id="UP000252086"/>
    </source>
</evidence>
<evidence type="ECO:0000313" key="12">
    <source>
        <dbReference type="EMBL" id="RBO83353.1"/>
    </source>
</evidence>
<dbReference type="AlphaFoldDB" id="A0A366CZW2"/>
<dbReference type="GO" id="GO:0006730">
    <property type="term" value="P:one-carbon metabolic process"/>
    <property type="evidence" value="ECO:0007669"/>
    <property type="project" value="UniProtKB-KW"/>
</dbReference>
<reference evidence="12 13" key="1">
    <citation type="submission" date="2018-06" db="EMBL/GenBank/DDBJ databases">
        <title>Genomic Encyclopedia of Type Strains, Phase III (KMG-III): the genomes of soil and plant-associated and newly described type strains.</title>
        <authorList>
            <person name="Whitman W."/>
        </authorList>
    </citation>
    <scope>NUCLEOTIDE SEQUENCE [LARGE SCALE GENOMIC DNA]</scope>
    <source>
        <strain evidence="12 13">CECT 7732</strain>
    </source>
</reference>
<dbReference type="InterPro" id="IPR036291">
    <property type="entry name" value="NAD(P)-bd_dom_sf"/>
</dbReference>
<evidence type="ECO:0000256" key="3">
    <source>
        <dbReference type="ARBA" id="ARBA00022857"/>
    </source>
</evidence>
<dbReference type="EC" id="1.5.1.3" evidence="1"/>
<comment type="similarity">
    <text evidence="6">Belongs to the short-chain dehydrogenases/reductases (SDR) family. FolM subfamily.</text>
</comment>
<gene>
    <name evidence="12" type="ORF">DFP76_104168</name>
</gene>
<dbReference type="GO" id="GO:0004146">
    <property type="term" value="F:dihydrofolate reductase activity"/>
    <property type="evidence" value="ECO:0007669"/>
    <property type="project" value="UniProtKB-EC"/>
</dbReference>
<dbReference type="InterPro" id="IPR020904">
    <property type="entry name" value="Sc_DH/Rdtase_CS"/>
</dbReference>
<dbReference type="Gene3D" id="3.40.50.720">
    <property type="entry name" value="NAD(P)-binding Rossmann-like Domain"/>
    <property type="match status" value="1"/>
</dbReference>
<evidence type="ECO:0000256" key="11">
    <source>
        <dbReference type="ARBA" id="ARBA00049376"/>
    </source>
</evidence>
<dbReference type="EC" id="1.5.1.50" evidence="7"/>
<dbReference type="EMBL" id="QNRF01000004">
    <property type="protein sequence ID" value="RBO83353.1"/>
    <property type="molecule type" value="Genomic_DNA"/>
</dbReference>
<organism evidence="12 13">
    <name type="scientific">Marinomonas aquiplantarum</name>
    <dbReference type="NCBI Taxonomy" id="491951"/>
    <lineage>
        <taxon>Bacteria</taxon>
        <taxon>Pseudomonadati</taxon>
        <taxon>Pseudomonadota</taxon>
        <taxon>Gammaproteobacteria</taxon>
        <taxon>Oceanospirillales</taxon>
        <taxon>Oceanospirillaceae</taxon>
        <taxon>Marinomonas</taxon>
    </lineage>
</organism>
<evidence type="ECO:0000256" key="8">
    <source>
        <dbReference type="ARBA" id="ARBA00039631"/>
    </source>
</evidence>
<dbReference type="PROSITE" id="PS00061">
    <property type="entry name" value="ADH_SHORT"/>
    <property type="match status" value="1"/>
</dbReference>
<dbReference type="PRINTS" id="PR00081">
    <property type="entry name" value="GDHRDH"/>
</dbReference>
<proteinExistence type="inferred from homology"/>
<evidence type="ECO:0000256" key="4">
    <source>
        <dbReference type="ARBA" id="ARBA00023002"/>
    </source>
</evidence>